<evidence type="ECO:0000313" key="4">
    <source>
        <dbReference type="EMBL" id="ONN54337.1"/>
    </source>
</evidence>
<evidence type="ECO:0000256" key="1">
    <source>
        <dbReference type="ARBA" id="ARBA00022630"/>
    </source>
</evidence>
<accession>A0A1V2UWT0</accession>
<dbReference type="PRINTS" id="PR00411">
    <property type="entry name" value="PNDRDTASEI"/>
</dbReference>
<dbReference type="GO" id="GO:0004499">
    <property type="term" value="F:N,N-dimethylaniline monooxygenase activity"/>
    <property type="evidence" value="ECO:0007669"/>
    <property type="project" value="InterPro"/>
</dbReference>
<protein>
    <submittedName>
        <fullName evidence="4">Monooxygenase</fullName>
    </submittedName>
</protein>
<dbReference type="PRINTS" id="PR00368">
    <property type="entry name" value="FADPNR"/>
</dbReference>
<keyword evidence="1" id="KW-0285">Flavoprotein</keyword>
<keyword evidence="4" id="KW-0503">Monooxygenase</keyword>
<dbReference type="GO" id="GO:0050661">
    <property type="term" value="F:NADP binding"/>
    <property type="evidence" value="ECO:0007669"/>
    <property type="project" value="InterPro"/>
</dbReference>
<dbReference type="InterPro" id="IPR036188">
    <property type="entry name" value="FAD/NAD-bd_sf"/>
</dbReference>
<reference evidence="4 5" key="1">
    <citation type="submission" date="2015-07" db="EMBL/GenBank/DDBJ databases">
        <title>Acinetobacter yuneri, a novel member of Acinetobacter calcoaceticus-Acinetobacter baumannii complex isolated from clinical specimen.</title>
        <authorList>
            <person name="Yu Y."/>
        </authorList>
    </citation>
    <scope>NUCLEOTIDE SEQUENCE [LARGE SCALE GENOMIC DNA]</scope>
    <source>
        <strain evidence="4 5">A362</strain>
    </source>
</reference>
<dbReference type="PANTHER" id="PTHR42877">
    <property type="entry name" value="L-ORNITHINE N(5)-MONOOXYGENASE-RELATED"/>
    <property type="match status" value="1"/>
</dbReference>
<dbReference type="InterPro" id="IPR020946">
    <property type="entry name" value="Flavin_mOase-like"/>
</dbReference>
<dbReference type="GO" id="GO:0050660">
    <property type="term" value="F:flavin adenine dinucleotide binding"/>
    <property type="evidence" value="ECO:0007669"/>
    <property type="project" value="InterPro"/>
</dbReference>
<dbReference type="InterPro" id="IPR051209">
    <property type="entry name" value="FAD-bind_Monooxygenase_sf"/>
</dbReference>
<evidence type="ECO:0000256" key="2">
    <source>
        <dbReference type="ARBA" id="ARBA00022827"/>
    </source>
</evidence>
<keyword evidence="3" id="KW-0560">Oxidoreductase</keyword>
<keyword evidence="5" id="KW-1185">Reference proteome</keyword>
<organism evidence="4 5">
    <name type="scientific">Acinetobacter genomosp. 33YU</name>
    <dbReference type="NCBI Taxonomy" id="1675530"/>
    <lineage>
        <taxon>Bacteria</taxon>
        <taxon>Pseudomonadati</taxon>
        <taxon>Pseudomonadota</taxon>
        <taxon>Gammaproteobacteria</taxon>
        <taxon>Moraxellales</taxon>
        <taxon>Moraxellaceae</taxon>
        <taxon>Acinetobacter</taxon>
    </lineage>
</organism>
<dbReference type="Pfam" id="PF00743">
    <property type="entry name" value="FMO-like"/>
    <property type="match status" value="1"/>
</dbReference>
<dbReference type="InterPro" id="IPR000960">
    <property type="entry name" value="Flavin_mOase"/>
</dbReference>
<dbReference type="Proteomes" id="UP000189376">
    <property type="component" value="Unassembled WGS sequence"/>
</dbReference>
<dbReference type="RefSeq" id="WP_077169382.1">
    <property type="nucleotide sequence ID" value="NZ_LFZS01000007.1"/>
</dbReference>
<proteinExistence type="predicted"/>
<dbReference type="Gene3D" id="3.50.50.60">
    <property type="entry name" value="FAD/NAD(P)-binding domain"/>
    <property type="match status" value="2"/>
</dbReference>
<dbReference type="SUPFAM" id="SSF51905">
    <property type="entry name" value="FAD/NAD(P)-binding domain"/>
    <property type="match status" value="2"/>
</dbReference>
<sequence>MNKLVKPSTPAQLVDVLIIGAGPSGLSTCIKLKEQGIKNVVILDMASRIGGTWALNDYPGLFCDVPSEMYSLGYAPNPNWSRTYAPQAEIRQYLEDVAHKFEIVNQIKLNTEVIHADWDNDLNRWLVSTRDGKKYSAKVFVPATGFIGEAKMPSFPGQEKFKGTMFHSGKWNHEHDLTGEKVAVIGSGASAIQFLPAIQPKVGHLYSFQRTPSWVLPKPDFAVPNIVKVTFKKAPILEKIIRESALWSLEPSLPIFMNENIMRKLHALGKLNINLGVKDPEMRKALTPTHTLGCKRPMFSNNWYSALAKPNVTVLFQGLSHITENGVVGEDGKEIKVDTIIFGTGYAVAEPAIYKIIKGAEGRSLSDVWQRQPRAYMGMSIHGFPNMFMMLGPNSQNTVGSVMWTAEQQSVYIAKMVKLIQQQRFDRIEVKADVQKRFNDRIDKRLAKMPVRPDVCKSYYLDDAGRNHIIWPEFGFVIKHKLHHVNLKDYDATTRVIKVVA</sequence>
<evidence type="ECO:0000313" key="5">
    <source>
        <dbReference type="Proteomes" id="UP000189376"/>
    </source>
</evidence>
<dbReference type="PIRSF" id="PIRSF000332">
    <property type="entry name" value="FMO"/>
    <property type="match status" value="1"/>
</dbReference>
<dbReference type="AlphaFoldDB" id="A0A1V2UWT0"/>
<dbReference type="PANTHER" id="PTHR42877:SF4">
    <property type="entry name" value="FAD_NAD(P)-BINDING DOMAIN-CONTAINING PROTEIN-RELATED"/>
    <property type="match status" value="1"/>
</dbReference>
<dbReference type="EMBL" id="LFZS01000007">
    <property type="protein sequence ID" value="ONN54337.1"/>
    <property type="molecule type" value="Genomic_DNA"/>
</dbReference>
<keyword evidence="2" id="KW-0274">FAD</keyword>
<name>A0A1V2UWT0_9GAMM</name>
<comment type="caution">
    <text evidence="4">The sequence shown here is derived from an EMBL/GenBank/DDBJ whole genome shotgun (WGS) entry which is preliminary data.</text>
</comment>
<gene>
    <name evidence="4" type="ORF">AC058_11255</name>
</gene>
<evidence type="ECO:0000256" key="3">
    <source>
        <dbReference type="ARBA" id="ARBA00023002"/>
    </source>
</evidence>